<keyword evidence="4" id="KW-0408">Iron</keyword>
<dbReference type="PANTHER" id="PTHR43409">
    <property type="entry name" value="ANAEROBIC MAGNESIUM-PROTOPORPHYRIN IX MONOMETHYL ESTER CYCLASE-RELATED"/>
    <property type="match status" value="1"/>
</dbReference>
<accession>A0ABQ1JQY5</accession>
<dbReference type="EMBL" id="BMKF01000002">
    <property type="protein sequence ID" value="GGB75351.1"/>
    <property type="molecule type" value="Genomic_DNA"/>
</dbReference>
<dbReference type="SFLD" id="SFLDG01082">
    <property type="entry name" value="B12-binding_domain_containing"/>
    <property type="match status" value="1"/>
</dbReference>
<evidence type="ECO:0000256" key="5">
    <source>
        <dbReference type="ARBA" id="ARBA00023014"/>
    </source>
</evidence>
<comment type="caution">
    <text evidence="7">The sequence shown here is derived from an EMBL/GenBank/DDBJ whole genome shotgun (WGS) entry which is preliminary data.</text>
</comment>
<dbReference type="CDD" id="cd01335">
    <property type="entry name" value="Radical_SAM"/>
    <property type="match status" value="1"/>
</dbReference>
<evidence type="ECO:0000256" key="3">
    <source>
        <dbReference type="ARBA" id="ARBA00022723"/>
    </source>
</evidence>
<evidence type="ECO:0000256" key="2">
    <source>
        <dbReference type="ARBA" id="ARBA00022691"/>
    </source>
</evidence>
<dbReference type="SMART" id="SM00729">
    <property type="entry name" value="Elp3"/>
    <property type="match status" value="1"/>
</dbReference>
<organism evidence="7 8">
    <name type="scientific">Henriciella pelagia</name>
    <dbReference type="NCBI Taxonomy" id="1977912"/>
    <lineage>
        <taxon>Bacteria</taxon>
        <taxon>Pseudomonadati</taxon>
        <taxon>Pseudomonadota</taxon>
        <taxon>Alphaproteobacteria</taxon>
        <taxon>Hyphomonadales</taxon>
        <taxon>Hyphomonadaceae</taxon>
        <taxon>Henriciella</taxon>
    </lineage>
</organism>
<dbReference type="SUPFAM" id="SSF102114">
    <property type="entry name" value="Radical SAM enzymes"/>
    <property type="match status" value="1"/>
</dbReference>
<dbReference type="PROSITE" id="PS51918">
    <property type="entry name" value="RADICAL_SAM"/>
    <property type="match status" value="1"/>
</dbReference>
<comment type="cofactor">
    <cofactor evidence="1">
        <name>[4Fe-4S] cluster</name>
        <dbReference type="ChEBI" id="CHEBI:49883"/>
    </cofactor>
</comment>
<dbReference type="Pfam" id="PF04055">
    <property type="entry name" value="Radical_SAM"/>
    <property type="match status" value="1"/>
</dbReference>
<dbReference type="InterPro" id="IPR006638">
    <property type="entry name" value="Elp3/MiaA/NifB-like_rSAM"/>
</dbReference>
<sequence length="513" mass="58054">MAKILFINPNKWGRGITAIWIPAHAGLLREKGHEVELFDATFYTEWTVDEIGYNTQNGQYKPTDYKSHITYNHGSVVEDLKRKVAEYQPDIIFWSAISSHIHGEGEYVNIQYGYELAELFKDQALLVTAGLQATASPKDVLAGLPGIDILVRGESEKALAEIADAVDAKKNSFQHINGLAINGSEGVKTTPPQPILRDLDELPAYDYSLFEPQTFWRAYNGEVVKAVDYEMSRGCIYACEYCVETVIQSYYGFEKTTRSGAIQRAPEYLRSKSPQRIMEEMTRLHKEHGVTLFRCQDTNFLTITRTTLTELADLMDASDLDIKLYIETRPEGINEKTIDMLKKLKVDGIGMGVELSTQDFREDKLRRFASQDRIIKAFKVLKEAGIKRTSYNIIGLPDADEESIKGTIEFNRLIEPDNVTVAFYSPYQGTAQQKKGNELGYFDEYEFHVDGQLRTMSSDTLVDPDTLCFYKAKFKELVENGMDDLEAMKAEYFREHVAQEAGVGASTPKRVSA</sequence>
<dbReference type="InterPro" id="IPR013785">
    <property type="entry name" value="Aldolase_TIM"/>
</dbReference>
<dbReference type="SFLD" id="SFLDS00029">
    <property type="entry name" value="Radical_SAM"/>
    <property type="match status" value="1"/>
</dbReference>
<evidence type="ECO:0000259" key="6">
    <source>
        <dbReference type="PROSITE" id="PS51918"/>
    </source>
</evidence>
<dbReference type="Gene3D" id="3.40.50.280">
    <property type="entry name" value="Cobalamin-binding domain"/>
    <property type="match status" value="1"/>
</dbReference>
<dbReference type="RefSeq" id="WP_084391789.1">
    <property type="nucleotide sequence ID" value="NZ_BMKF01000002.1"/>
</dbReference>
<gene>
    <name evidence="7" type="ORF">GCM10011503_25050</name>
</gene>
<evidence type="ECO:0000313" key="8">
    <source>
        <dbReference type="Proteomes" id="UP000628854"/>
    </source>
</evidence>
<dbReference type="InterPro" id="IPR051198">
    <property type="entry name" value="BchE-like"/>
</dbReference>
<protein>
    <recommendedName>
        <fullName evidence="6">Radical SAM core domain-containing protein</fullName>
    </recommendedName>
</protein>
<keyword evidence="3" id="KW-0479">Metal-binding</keyword>
<dbReference type="Gene3D" id="3.20.20.70">
    <property type="entry name" value="Aldolase class I"/>
    <property type="match status" value="1"/>
</dbReference>
<keyword evidence="8" id="KW-1185">Reference proteome</keyword>
<evidence type="ECO:0000256" key="1">
    <source>
        <dbReference type="ARBA" id="ARBA00001966"/>
    </source>
</evidence>
<name>A0ABQ1JQY5_9PROT</name>
<dbReference type="InterPro" id="IPR058240">
    <property type="entry name" value="rSAM_sf"/>
</dbReference>
<reference evidence="8" key="1">
    <citation type="journal article" date="2019" name="Int. J. Syst. Evol. Microbiol.">
        <title>The Global Catalogue of Microorganisms (GCM) 10K type strain sequencing project: providing services to taxonomists for standard genome sequencing and annotation.</title>
        <authorList>
            <consortium name="The Broad Institute Genomics Platform"/>
            <consortium name="The Broad Institute Genome Sequencing Center for Infectious Disease"/>
            <person name="Wu L."/>
            <person name="Ma J."/>
        </authorList>
    </citation>
    <scope>NUCLEOTIDE SEQUENCE [LARGE SCALE GENOMIC DNA]</scope>
    <source>
        <strain evidence="8">CGMCC 1.15928</strain>
    </source>
</reference>
<keyword evidence="2" id="KW-0949">S-adenosyl-L-methionine</keyword>
<proteinExistence type="predicted"/>
<dbReference type="Proteomes" id="UP000628854">
    <property type="component" value="Unassembled WGS sequence"/>
</dbReference>
<dbReference type="InterPro" id="IPR007197">
    <property type="entry name" value="rSAM"/>
</dbReference>
<feature type="domain" description="Radical SAM core" evidence="6">
    <location>
        <begin position="221"/>
        <end position="459"/>
    </location>
</feature>
<evidence type="ECO:0000256" key="4">
    <source>
        <dbReference type="ARBA" id="ARBA00023004"/>
    </source>
</evidence>
<keyword evidence="5" id="KW-0411">Iron-sulfur</keyword>
<evidence type="ECO:0000313" key="7">
    <source>
        <dbReference type="EMBL" id="GGB75351.1"/>
    </source>
</evidence>